<keyword evidence="1" id="KW-0547">Nucleotide-binding</keyword>
<evidence type="ECO:0000256" key="1">
    <source>
        <dbReference type="PROSITE-ProRule" id="PRU10141"/>
    </source>
</evidence>
<name>A0A978VFU7_ZIZJJ</name>
<gene>
    <name evidence="3" type="ORF">FEM48_Zijuj05G0163200</name>
</gene>
<dbReference type="Gene3D" id="3.30.200.20">
    <property type="entry name" value="Phosphorylase Kinase, domain 1"/>
    <property type="match status" value="1"/>
</dbReference>
<dbReference type="InterPro" id="IPR011009">
    <property type="entry name" value="Kinase-like_dom_sf"/>
</dbReference>
<evidence type="ECO:0000259" key="2">
    <source>
        <dbReference type="PROSITE" id="PS50011"/>
    </source>
</evidence>
<dbReference type="InterPro" id="IPR000719">
    <property type="entry name" value="Prot_kinase_dom"/>
</dbReference>
<dbReference type="PROSITE" id="PS50011">
    <property type="entry name" value="PROTEIN_KINASE_DOM"/>
    <property type="match status" value="1"/>
</dbReference>
<dbReference type="InterPro" id="IPR017441">
    <property type="entry name" value="Protein_kinase_ATP_BS"/>
</dbReference>
<dbReference type="PROSITE" id="PS00107">
    <property type="entry name" value="PROTEIN_KINASE_ATP"/>
    <property type="match status" value="1"/>
</dbReference>
<proteinExistence type="predicted"/>
<dbReference type="EMBL" id="JAEACU010000005">
    <property type="protein sequence ID" value="KAH7529236.1"/>
    <property type="molecule type" value="Genomic_DNA"/>
</dbReference>
<organism evidence="3 4">
    <name type="scientific">Ziziphus jujuba var. spinosa</name>
    <dbReference type="NCBI Taxonomy" id="714518"/>
    <lineage>
        <taxon>Eukaryota</taxon>
        <taxon>Viridiplantae</taxon>
        <taxon>Streptophyta</taxon>
        <taxon>Embryophyta</taxon>
        <taxon>Tracheophyta</taxon>
        <taxon>Spermatophyta</taxon>
        <taxon>Magnoliopsida</taxon>
        <taxon>eudicotyledons</taxon>
        <taxon>Gunneridae</taxon>
        <taxon>Pentapetalae</taxon>
        <taxon>rosids</taxon>
        <taxon>fabids</taxon>
        <taxon>Rosales</taxon>
        <taxon>Rhamnaceae</taxon>
        <taxon>Paliureae</taxon>
        <taxon>Ziziphus</taxon>
    </lineage>
</organism>
<dbReference type="AlphaFoldDB" id="A0A978VFU7"/>
<sequence>MQEDIWSLVSHFPPLPAGQRPDWATLMCAACFRELPGLPENVSGRLSEFHGLLLAQVLQQEMDGFTTINLPILVSRSHNRPLKLYGERKRKLNLSIGVPELAVKRSRFVPSVSVATSVFATTALFSSSSDASIFGLDFDRIKVLGHGISGTVYKVCHKTTSIDYALKVVHGGHSDHLLREIDILRGTDSPHVVRCHALRNPRVACRFS</sequence>
<reference evidence="3" key="1">
    <citation type="journal article" date="2021" name="Front. Plant Sci.">
        <title>Chromosome-Scale Genome Assembly for Chinese Sour Jujube and Insights Into Its Genome Evolution and Domestication Signature.</title>
        <authorList>
            <person name="Shen L.-Y."/>
            <person name="Luo H."/>
            <person name="Wang X.-L."/>
            <person name="Wang X.-M."/>
            <person name="Qiu X.-J."/>
            <person name="Liu H."/>
            <person name="Zhou S.-S."/>
            <person name="Jia K.-H."/>
            <person name="Nie S."/>
            <person name="Bao Y.-T."/>
            <person name="Zhang R.-G."/>
            <person name="Yun Q.-Z."/>
            <person name="Chai Y.-H."/>
            <person name="Lu J.-Y."/>
            <person name="Li Y."/>
            <person name="Zhao S.-W."/>
            <person name="Mao J.-F."/>
            <person name="Jia S.-G."/>
            <person name="Mao Y.-M."/>
        </authorList>
    </citation>
    <scope>NUCLEOTIDE SEQUENCE</scope>
    <source>
        <strain evidence="3">AT0</strain>
        <tissue evidence="3">Leaf</tissue>
    </source>
</reference>
<feature type="binding site" evidence="1">
    <location>
        <position position="167"/>
    </location>
    <ligand>
        <name>ATP</name>
        <dbReference type="ChEBI" id="CHEBI:30616"/>
    </ligand>
</feature>
<dbReference type="Proteomes" id="UP000813462">
    <property type="component" value="Unassembled WGS sequence"/>
</dbReference>
<dbReference type="GO" id="GO:0004672">
    <property type="term" value="F:protein kinase activity"/>
    <property type="evidence" value="ECO:0007669"/>
    <property type="project" value="InterPro"/>
</dbReference>
<keyword evidence="1" id="KW-0067">ATP-binding</keyword>
<evidence type="ECO:0000313" key="3">
    <source>
        <dbReference type="EMBL" id="KAH7529236.1"/>
    </source>
</evidence>
<accession>A0A978VFU7</accession>
<dbReference type="GO" id="GO:0005524">
    <property type="term" value="F:ATP binding"/>
    <property type="evidence" value="ECO:0007669"/>
    <property type="project" value="UniProtKB-UniRule"/>
</dbReference>
<evidence type="ECO:0000313" key="4">
    <source>
        <dbReference type="Proteomes" id="UP000813462"/>
    </source>
</evidence>
<comment type="caution">
    <text evidence="3">The sequence shown here is derived from an EMBL/GenBank/DDBJ whole genome shotgun (WGS) entry which is preliminary data.</text>
</comment>
<protein>
    <recommendedName>
        <fullName evidence="2">Protein kinase domain-containing protein</fullName>
    </recommendedName>
</protein>
<dbReference type="SUPFAM" id="SSF56112">
    <property type="entry name" value="Protein kinase-like (PK-like)"/>
    <property type="match status" value="1"/>
</dbReference>
<feature type="domain" description="Protein kinase" evidence="2">
    <location>
        <begin position="138"/>
        <end position="208"/>
    </location>
</feature>